<reference evidence="8" key="1">
    <citation type="submission" date="2014-06" db="EMBL/GenBank/DDBJ databases">
        <authorList>
            <person name="Berkman P.J."/>
        </authorList>
    </citation>
    <scope>NUCLEOTIDE SEQUENCE [LARGE SCALE GENOMIC DNA]</scope>
</reference>
<evidence type="ECO:0000256" key="4">
    <source>
        <dbReference type="ARBA" id="ARBA00023136"/>
    </source>
</evidence>
<dbReference type="PANTHER" id="PTHR23510">
    <property type="entry name" value="INNER MEMBRANE TRANSPORT PROTEIN YAJR"/>
    <property type="match status" value="1"/>
</dbReference>
<reference evidence="6" key="3">
    <citation type="submission" date="2014-06" db="EMBL/GenBank/DDBJ databases">
        <authorList>
            <person name="Ju J."/>
            <person name="Zhang J."/>
        </authorList>
    </citation>
    <scope>NUCLEOTIDE SEQUENCE</scope>
    <source>
        <strain evidence="6">SscI8</strain>
    </source>
</reference>
<accession>A0A0F7S959</accession>
<dbReference type="Gene3D" id="1.20.1250.20">
    <property type="entry name" value="MFS general substrate transporter like domains"/>
    <property type="match status" value="1"/>
</dbReference>
<proteinExistence type="predicted"/>
<keyword evidence="4 5" id="KW-0472">Membrane</keyword>
<evidence type="ECO:0008006" key="9">
    <source>
        <dbReference type="Google" id="ProtNLM"/>
    </source>
</evidence>
<feature type="transmembrane region" description="Helical" evidence="5">
    <location>
        <begin position="169"/>
        <end position="186"/>
    </location>
</feature>
<dbReference type="EMBL" id="LK056689">
    <property type="protein sequence ID" value="CDR88914.1"/>
    <property type="molecule type" value="Genomic_DNA"/>
</dbReference>
<feature type="transmembrane region" description="Helical" evidence="5">
    <location>
        <begin position="112"/>
        <end position="132"/>
    </location>
</feature>
<dbReference type="Pfam" id="PF07690">
    <property type="entry name" value="MFS_1"/>
    <property type="match status" value="1"/>
</dbReference>
<feature type="transmembrane region" description="Helical" evidence="5">
    <location>
        <begin position="359"/>
        <end position="380"/>
    </location>
</feature>
<dbReference type="InterPro" id="IPR051068">
    <property type="entry name" value="MFS_Domain-Containing_Protein"/>
</dbReference>
<dbReference type="SUPFAM" id="SSF103473">
    <property type="entry name" value="MFS general substrate transporter"/>
    <property type="match status" value="1"/>
</dbReference>
<dbReference type="GO" id="GO:0022857">
    <property type="term" value="F:transmembrane transporter activity"/>
    <property type="evidence" value="ECO:0007669"/>
    <property type="project" value="InterPro"/>
</dbReference>
<evidence type="ECO:0000256" key="1">
    <source>
        <dbReference type="ARBA" id="ARBA00004141"/>
    </source>
</evidence>
<dbReference type="InterPro" id="IPR011701">
    <property type="entry name" value="MFS"/>
</dbReference>
<evidence type="ECO:0000313" key="6">
    <source>
        <dbReference type="EMBL" id="CDR88914.1"/>
    </source>
</evidence>
<dbReference type="InterPro" id="IPR036259">
    <property type="entry name" value="MFS_trans_sf"/>
</dbReference>
<evidence type="ECO:0000256" key="5">
    <source>
        <dbReference type="SAM" id="Phobius"/>
    </source>
</evidence>
<gene>
    <name evidence="7" type="primary">SSCI77740.1</name>
    <name evidence="6" type="ORF">SPSC_05746</name>
</gene>
<reference evidence="7" key="2">
    <citation type="submission" date="2014-06" db="EMBL/GenBank/DDBJ databases">
        <authorList>
            <person name="Berkman J.Paul."/>
        </authorList>
    </citation>
    <scope>NUCLEOTIDE SEQUENCE [LARGE SCALE GENOMIC DNA]</scope>
</reference>
<feature type="transmembrane region" description="Helical" evidence="5">
    <location>
        <begin position="426"/>
        <end position="451"/>
    </location>
</feature>
<feature type="transmembrane region" description="Helical" evidence="5">
    <location>
        <begin position="206"/>
        <end position="226"/>
    </location>
</feature>
<feature type="transmembrane region" description="Helical" evidence="5">
    <location>
        <begin position="144"/>
        <end position="163"/>
    </location>
</feature>
<evidence type="ECO:0000256" key="3">
    <source>
        <dbReference type="ARBA" id="ARBA00022989"/>
    </source>
</evidence>
<sequence length="520" mass="55827">MPRTGATGAYRSNDANMVAAHHESAPVADSKAALAPTAIPNLDRIEQAITPTDGSATPGNHAAAALLYPAVSPDHVPPVSQSAIVLMLNFLLNVTFFIIVPTSAPYANELGASTWFSGLTVGVSVVVSGLLLVPFSMRYRAYRFPILFGAVCIMVGEVVYALAGVADSAWLMFTGRVILGAGFVSWRYVKSYFTDAAVVGTNKRTMMAACLVTSQVGGMAVGPYIGGLLSKKVRPMTNEHRLWNGYTASGWLMVGVFAVFFAATWCVFRDPVQSPTPTQAQIELAAMTTTGATTVSKERAASQEPTLRSMFRELNSWQKFSVMTMCWFSMVNFLVLGAWEVNIPVFGHLRFGWSEYNAGNVIALGGLATMPIMFALVFAAKYIQDRLILAAGTLLGLLGLSLHMGALESPAKSAVSRLGMLDSLNFGSFFTSWFLTALGFNMLTTMTLALLSKQLPAKYNGLTSTVIQLSNNVGRISGALWGATIYQVGQFSIVSLELAVTLIGTCLIGFMWRNMNVRSG</sequence>
<feature type="transmembrane region" description="Helical" evidence="5">
    <location>
        <begin position="491"/>
        <end position="512"/>
    </location>
</feature>
<feature type="transmembrane region" description="Helical" evidence="5">
    <location>
        <begin position="320"/>
        <end position="339"/>
    </location>
</feature>
<evidence type="ECO:0000313" key="8">
    <source>
        <dbReference type="Proteomes" id="UP000242770"/>
    </source>
</evidence>
<dbReference type="GO" id="GO:0016020">
    <property type="term" value="C:membrane"/>
    <property type="evidence" value="ECO:0007669"/>
    <property type="project" value="UniProtKB-SubCell"/>
</dbReference>
<comment type="subcellular location">
    <subcellularLocation>
        <location evidence="1">Membrane</location>
        <topology evidence="1">Multi-pass membrane protein</topology>
    </subcellularLocation>
</comment>
<dbReference type="AlphaFoldDB" id="A0A0F7S959"/>
<organism evidence="7 8">
    <name type="scientific">Sporisorium scitamineum</name>
    <dbReference type="NCBI Taxonomy" id="49012"/>
    <lineage>
        <taxon>Eukaryota</taxon>
        <taxon>Fungi</taxon>
        <taxon>Dikarya</taxon>
        <taxon>Basidiomycota</taxon>
        <taxon>Ustilaginomycotina</taxon>
        <taxon>Ustilaginomycetes</taxon>
        <taxon>Ustilaginales</taxon>
        <taxon>Ustilaginaceae</taxon>
        <taxon>Sporisorium</taxon>
    </lineage>
</organism>
<protein>
    <recommendedName>
        <fullName evidence="9">Major facilitator superfamily (MFS) profile domain-containing protein</fullName>
    </recommendedName>
</protein>
<dbReference type="OrthoDB" id="2015447at2759"/>
<evidence type="ECO:0000313" key="7">
    <source>
        <dbReference type="EMBL" id="CDW99482.1"/>
    </source>
</evidence>
<dbReference type="STRING" id="49012.A0A0F7S959"/>
<keyword evidence="8" id="KW-1185">Reference proteome</keyword>
<feature type="transmembrane region" description="Helical" evidence="5">
    <location>
        <begin position="83"/>
        <end position="100"/>
    </location>
</feature>
<feature type="transmembrane region" description="Helical" evidence="5">
    <location>
        <begin position="246"/>
        <end position="268"/>
    </location>
</feature>
<evidence type="ECO:0000256" key="2">
    <source>
        <dbReference type="ARBA" id="ARBA00022692"/>
    </source>
</evidence>
<dbReference type="PANTHER" id="PTHR23510:SF64">
    <property type="entry name" value="INNER MEMBRANE TRANSPORT PROTEIN YAJR"/>
    <property type="match status" value="1"/>
</dbReference>
<dbReference type="Proteomes" id="UP000242770">
    <property type="component" value="Unassembled WGS sequence"/>
</dbReference>
<dbReference type="EMBL" id="CCFA01004752">
    <property type="protein sequence ID" value="CDW99482.1"/>
    <property type="molecule type" value="Genomic_DNA"/>
</dbReference>
<keyword evidence="3 5" id="KW-1133">Transmembrane helix</keyword>
<keyword evidence="2 5" id="KW-0812">Transmembrane</keyword>
<feature type="transmembrane region" description="Helical" evidence="5">
    <location>
        <begin position="387"/>
        <end position="406"/>
    </location>
</feature>
<name>A0A0F7S959_9BASI</name>